<evidence type="ECO:0000313" key="2">
    <source>
        <dbReference type="EMBL" id="RXK40421.1"/>
    </source>
</evidence>
<comment type="caution">
    <text evidence="2">The sequence shown here is derived from an EMBL/GenBank/DDBJ whole genome shotgun (WGS) entry which is preliminary data.</text>
</comment>
<dbReference type="EMBL" id="SDIL01000018">
    <property type="protein sequence ID" value="RXK40421.1"/>
    <property type="molecule type" value="Genomic_DNA"/>
</dbReference>
<keyword evidence="1" id="KW-0472">Membrane</keyword>
<dbReference type="VEuPathDB" id="FungiDB:TREMEDRAFT_65430"/>
<protein>
    <submittedName>
        <fullName evidence="2">Uncharacterized protein</fullName>
    </submittedName>
</protein>
<evidence type="ECO:0000313" key="3">
    <source>
        <dbReference type="Proteomes" id="UP000289152"/>
    </source>
</evidence>
<proteinExistence type="predicted"/>
<evidence type="ECO:0000256" key="1">
    <source>
        <dbReference type="SAM" id="Phobius"/>
    </source>
</evidence>
<accession>A0A4Q1BR31</accession>
<keyword evidence="1" id="KW-1133">Transmembrane helix</keyword>
<keyword evidence="3" id="KW-1185">Reference proteome</keyword>
<name>A0A4Q1BR31_TREME</name>
<feature type="transmembrane region" description="Helical" evidence="1">
    <location>
        <begin position="148"/>
        <end position="167"/>
    </location>
</feature>
<dbReference type="Proteomes" id="UP000289152">
    <property type="component" value="Unassembled WGS sequence"/>
</dbReference>
<sequence>MNTSPQFSTPLRPILLPPRPFLLSPSIEKTSKNLSLPLPSDPLSIPSQSLAPSPILTAQKPRAPARYLGLSIHPTPLTIQQFLGLQSPPTTPIRHQYTTISIHPDSLTPNTVRKYLGLNPLAQPGFLLPPPAHADWQVKRLRHGKRSIIILAMVIFVVMVCSFPYSYTPITEKSIDRTVWMRSEYVPKLRLHGLGKRDMSLKDVRLGDGKDTSIGIIRLDDGTVAKQVGKVEHVSKQAGKEYEVEKRYQESLKSSSLIARGEILLGDLREQVIRRSMGDGSKMVKEVQSGYVYKRDMDDMDVEKLRVRKEKSGMALAGVAQVVRGH</sequence>
<gene>
    <name evidence="2" type="ORF">M231_02254</name>
</gene>
<dbReference type="InParanoid" id="A0A4Q1BR31"/>
<dbReference type="AlphaFoldDB" id="A0A4Q1BR31"/>
<keyword evidence="1" id="KW-0812">Transmembrane</keyword>
<organism evidence="2 3">
    <name type="scientific">Tremella mesenterica</name>
    <name type="common">Jelly fungus</name>
    <dbReference type="NCBI Taxonomy" id="5217"/>
    <lineage>
        <taxon>Eukaryota</taxon>
        <taxon>Fungi</taxon>
        <taxon>Dikarya</taxon>
        <taxon>Basidiomycota</taxon>
        <taxon>Agaricomycotina</taxon>
        <taxon>Tremellomycetes</taxon>
        <taxon>Tremellales</taxon>
        <taxon>Tremellaceae</taxon>
        <taxon>Tremella</taxon>
    </lineage>
</organism>
<reference evidence="2 3" key="1">
    <citation type="submission" date="2016-06" db="EMBL/GenBank/DDBJ databases">
        <title>Evolution of pathogenesis and genome organization in the Tremellales.</title>
        <authorList>
            <person name="Cuomo C."/>
            <person name="Litvintseva A."/>
            <person name="Heitman J."/>
            <person name="Chen Y."/>
            <person name="Sun S."/>
            <person name="Springer D."/>
            <person name="Dromer F."/>
            <person name="Young S."/>
            <person name="Zeng Q."/>
            <person name="Chapman S."/>
            <person name="Gujja S."/>
            <person name="Saif S."/>
            <person name="Birren B."/>
        </authorList>
    </citation>
    <scope>NUCLEOTIDE SEQUENCE [LARGE SCALE GENOMIC DNA]</scope>
    <source>
        <strain evidence="2 3">ATCC 28783</strain>
    </source>
</reference>